<dbReference type="AlphaFoldDB" id="A0A9Q1QLX0"/>
<comment type="caution">
    <text evidence="5">The sequence shown here is derived from an EMBL/GenBank/DDBJ whole genome shotgun (WGS) entry which is preliminary data.</text>
</comment>
<name>A0A9Q1QLX0_9CARY</name>
<evidence type="ECO:0000313" key="5">
    <source>
        <dbReference type="EMBL" id="KAJ8447117.1"/>
    </source>
</evidence>
<dbReference type="InterPro" id="IPR027417">
    <property type="entry name" value="P-loop_NTPase"/>
</dbReference>
<evidence type="ECO:0000256" key="1">
    <source>
        <dbReference type="ARBA" id="ARBA00005771"/>
    </source>
</evidence>
<dbReference type="EC" id="2.8.2.-" evidence="3"/>
<dbReference type="GO" id="GO:0008146">
    <property type="term" value="F:sulfotransferase activity"/>
    <property type="evidence" value="ECO:0007669"/>
    <property type="project" value="InterPro"/>
</dbReference>
<dbReference type="SUPFAM" id="SSF52540">
    <property type="entry name" value="P-loop containing nucleoside triphosphate hydrolases"/>
    <property type="match status" value="1"/>
</dbReference>
<gene>
    <name evidence="5" type="ORF">Cgig2_022846</name>
</gene>
<dbReference type="OrthoDB" id="205623at2759"/>
<organism evidence="5 6">
    <name type="scientific">Carnegiea gigantea</name>
    <dbReference type="NCBI Taxonomy" id="171969"/>
    <lineage>
        <taxon>Eukaryota</taxon>
        <taxon>Viridiplantae</taxon>
        <taxon>Streptophyta</taxon>
        <taxon>Embryophyta</taxon>
        <taxon>Tracheophyta</taxon>
        <taxon>Spermatophyta</taxon>
        <taxon>Magnoliopsida</taxon>
        <taxon>eudicotyledons</taxon>
        <taxon>Gunneridae</taxon>
        <taxon>Pentapetalae</taxon>
        <taxon>Caryophyllales</taxon>
        <taxon>Cactineae</taxon>
        <taxon>Cactaceae</taxon>
        <taxon>Cactoideae</taxon>
        <taxon>Echinocereeae</taxon>
        <taxon>Carnegiea</taxon>
    </lineage>
</organism>
<protein>
    <recommendedName>
        <fullName evidence="3">Sulfotransferase</fullName>
        <ecNumber evidence="3">2.8.2.-</ecNumber>
    </recommendedName>
</protein>
<reference evidence="5" key="1">
    <citation type="submission" date="2022-04" db="EMBL/GenBank/DDBJ databases">
        <title>Carnegiea gigantea Genome sequencing and assembly v2.</title>
        <authorList>
            <person name="Copetti D."/>
            <person name="Sanderson M.J."/>
            <person name="Burquez A."/>
            <person name="Wojciechowski M.F."/>
        </authorList>
    </citation>
    <scope>NUCLEOTIDE SEQUENCE</scope>
    <source>
        <strain evidence="5">SGP5-SGP5p</strain>
        <tissue evidence="5">Aerial part</tissue>
    </source>
</reference>
<dbReference type="PANTHER" id="PTHR11783">
    <property type="entry name" value="SULFOTRANSFERASE SULT"/>
    <property type="match status" value="1"/>
</dbReference>
<dbReference type="Proteomes" id="UP001153076">
    <property type="component" value="Unassembled WGS sequence"/>
</dbReference>
<evidence type="ECO:0000256" key="3">
    <source>
        <dbReference type="RuleBase" id="RU361155"/>
    </source>
</evidence>
<dbReference type="Gene3D" id="3.40.50.300">
    <property type="entry name" value="P-loop containing nucleotide triphosphate hydrolases"/>
    <property type="match status" value="1"/>
</dbReference>
<comment type="similarity">
    <text evidence="1 3">Belongs to the sulfotransferase 1 family.</text>
</comment>
<proteinExistence type="inferred from homology"/>
<evidence type="ECO:0000259" key="4">
    <source>
        <dbReference type="Pfam" id="PF00685"/>
    </source>
</evidence>
<keyword evidence="2 3" id="KW-0808">Transferase</keyword>
<evidence type="ECO:0000313" key="6">
    <source>
        <dbReference type="Proteomes" id="UP001153076"/>
    </source>
</evidence>
<dbReference type="Pfam" id="PF00685">
    <property type="entry name" value="Sulfotransfer_1"/>
    <property type="match status" value="1"/>
</dbReference>
<sequence length="301" mass="35434">MATSECQHRHRDDKLSFISELPTATQRGDPELLQWKRFWAPHGSRLLPSQSYNFHKSNQISSIQVDDPVLTQNPQIPHQLVPFLEVERVSVDPKFDIDKMTSPRDFNTHLSYSLLPENIMNSGCKMVYITRNPMDTFVSRWYFFYKKCNYDVPIEESFANFCQGVKLGGPYFNHVLEYWRVCNEKPGALFLTYEELKKEPHKKVKRLAEFLECPLNPNEIEQVVWRCSHDRLSNLAVNKGPSKVHWTGWDFSSFFRKCIIGDSMNYLTPDMVEQLRELARQKWERYGLKFQSVDEILDSSH</sequence>
<keyword evidence="6" id="KW-1185">Reference proteome</keyword>
<dbReference type="InterPro" id="IPR000863">
    <property type="entry name" value="Sulfotransferase_dom"/>
</dbReference>
<dbReference type="EMBL" id="JAKOGI010000041">
    <property type="protein sequence ID" value="KAJ8447117.1"/>
    <property type="molecule type" value="Genomic_DNA"/>
</dbReference>
<feature type="domain" description="Sulfotransferase" evidence="4">
    <location>
        <begin position="67"/>
        <end position="285"/>
    </location>
</feature>
<accession>A0A9Q1QLX0</accession>
<evidence type="ECO:0000256" key="2">
    <source>
        <dbReference type="ARBA" id="ARBA00022679"/>
    </source>
</evidence>